<keyword evidence="3 5" id="KW-0863">Zinc-finger</keyword>
<keyword evidence="2" id="KW-0677">Repeat</keyword>
<protein>
    <recommendedName>
        <fullName evidence="6">C2H2-type domain-containing protein</fullName>
    </recommendedName>
</protein>
<dbReference type="Gene3D" id="3.30.160.60">
    <property type="entry name" value="Classic Zinc Finger"/>
    <property type="match status" value="3"/>
</dbReference>
<dbReference type="InterPro" id="IPR013087">
    <property type="entry name" value="Znf_C2H2_type"/>
</dbReference>
<gene>
    <name evidence="7" type="ORF">BCR39DRAFT_467114</name>
</gene>
<evidence type="ECO:0000313" key="8">
    <source>
        <dbReference type="Proteomes" id="UP000193986"/>
    </source>
</evidence>
<dbReference type="EMBL" id="MCFC01000023">
    <property type="protein sequence ID" value="ORY29744.1"/>
    <property type="molecule type" value="Genomic_DNA"/>
</dbReference>
<keyword evidence="4" id="KW-0862">Zinc</keyword>
<dbReference type="PANTHER" id="PTHR19818">
    <property type="entry name" value="ZINC FINGER PROTEIN ZIC AND GLI"/>
    <property type="match status" value="1"/>
</dbReference>
<accession>A0A1Y2B4S8</accession>
<evidence type="ECO:0000256" key="2">
    <source>
        <dbReference type="ARBA" id="ARBA00022737"/>
    </source>
</evidence>
<evidence type="ECO:0000256" key="4">
    <source>
        <dbReference type="ARBA" id="ARBA00022833"/>
    </source>
</evidence>
<dbReference type="STRING" id="71784.A0A1Y2B4S8"/>
<evidence type="ECO:0000313" key="7">
    <source>
        <dbReference type="EMBL" id="ORY29744.1"/>
    </source>
</evidence>
<evidence type="ECO:0000259" key="6">
    <source>
        <dbReference type="PROSITE" id="PS50157"/>
    </source>
</evidence>
<dbReference type="InterPro" id="IPR050329">
    <property type="entry name" value="GLI_C2H2-zinc-finger"/>
</dbReference>
<dbReference type="InterPro" id="IPR036236">
    <property type="entry name" value="Znf_C2H2_sf"/>
</dbReference>
<proteinExistence type="predicted"/>
<keyword evidence="1" id="KW-0479">Metal-binding</keyword>
<dbReference type="AlphaFoldDB" id="A0A1Y2B4S8"/>
<dbReference type="PANTHER" id="PTHR19818:SF144">
    <property type="entry name" value="METALLOTHIONEIN EXPRESSION ACTIVATOR-RELATED"/>
    <property type="match status" value="1"/>
</dbReference>
<dbReference type="GO" id="GO:0000978">
    <property type="term" value="F:RNA polymerase II cis-regulatory region sequence-specific DNA binding"/>
    <property type="evidence" value="ECO:0007669"/>
    <property type="project" value="UniProtKB-ARBA"/>
</dbReference>
<dbReference type="SUPFAM" id="SSF57667">
    <property type="entry name" value="beta-beta-alpha zinc fingers"/>
    <property type="match status" value="1"/>
</dbReference>
<dbReference type="OrthoDB" id="8117402at2759"/>
<keyword evidence="8" id="KW-1185">Reference proteome</keyword>
<name>A0A1Y2B4S8_9TREE</name>
<dbReference type="FunFam" id="3.30.160.60:FF:000072">
    <property type="entry name" value="zinc finger protein 143 isoform X1"/>
    <property type="match status" value="1"/>
</dbReference>
<evidence type="ECO:0000256" key="1">
    <source>
        <dbReference type="ARBA" id="ARBA00022723"/>
    </source>
</evidence>
<dbReference type="Proteomes" id="UP000193986">
    <property type="component" value="Unassembled WGS sequence"/>
</dbReference>
<dbReference type="GO" id="GO:0005634">
    <property type="term" value="C:nucleus"/>
    <property type="evidence" value="ECO:0007669"/>
    <property type="project" value="UniProtKB-ARBA"/>
</dbReference>
<feature type="domain" description="C2H2-type" evidence="6">
    <location>
        <begin position="47"/>
        <end position="76"/>
    </location>
</feature>
<dbReference type="GO" id="GO:0008270">
    <property type="term" value="F:zinc ion binding"/>
    <property type="evidence" value="ECO:0007669"/>
    <property type="project" value="UniProtKB-KW"/>
</dbReference>
<organism evidence="7 8">
    <name type="scientific">Naematelia encephala</name>
    <dbReference type="NCBI Taxonomy" id="71784"/>
    <lineage>
        <taxon>Eukaryota</taxon>
        <taxon>Fungi</taxon>
        <taxon>Dikarya</taxon>
        <taxon>Basidiomycota</taxon>
        <taxon>Agaricomycotina</taxon>
        <taxon>Tremellomycetes</taxon>
        <taxon>Tremellales</taxon>
        <taxon>Naemateliaceae</taxon>
        <taxon>Naematelia</taxon>
    </lineage>
</organism>
<evidence type="ECO:0000256" key="5">
    <source>
        <dbReference type="PROSITE-ProRule" id="PRU00042"/>
    </source>
</evidence>
<dbReference type="GO" id="GO:0000981">
    <property type="term" value="F:DNA-binding transcription factor activity, RNA polymerase II-specific"/>
    <property type="evidence" value="ECO:0007669"/>
    <property type="project" value="TreeGrafter"/>
</dbReference>
<dbReference type="Pfam" id="PF00096">
    <property type="entry name" value="zf-C2H2"/>
    <property type="match status" value="2"/>
</dbReference>
<dbReference type="PROSITE" id="PS00028">
    <property type="entry name" value="ZINC_FINGER_C2H2_1"/>
    <property type="match status" value="2"/>
</dbReference>
<reference evidence="7 8" key="1">
    <citation type="submission" date="2016-07" db="EMBL/GenBank/DDBJ databases">
        <title>Pervasive Adenine N6-methylation of Active Genes in Fungi.</title>
        <authorList>
            <consortium name="DOE Joint Genome Institute"/>
            <person name="Mondo S.J."/>
            <person name="Dannebaum R.O."/>
            <person name="Kuo R.C."/>
            <person name="Labutti K."/>
            <person name="Haridas S."/>
            <person name="Kuo A."/>
            <person name="Salamov A."/>
            <person name="Ahrendt S.R."/>
            <person name="Lipzen A."/>
            <person name="Sullivan W."/>
            <person name="Andreopoulos W.B."/>
            <person name="Clum A."/>
            <person name="Lindquist E."/>
            <person name="Daum C."/>
            <person name="Ramamoorthy G.K."/>
            <person name="Gryganskyi A."/>
            <person name="Culley D."/>
            <person name="Magnuson J.K."/>
            <person name="James T.Y."/>
            <person name="O'Malley M.A."/>
            <person name="Stajich J.E."/>
            <person name="Spatafora J.W."/>
            <person name="Visel A."/>
            <person name="Grigoriev I.V."/>
        </authorList>
    </citation>
    <scope>NUCLEOTIDE SEQUENCE [LARGE SCALE GENOMIC DNA]</scope>
    <source>
        <strain evidence="7 8">68-887.2</strain>
    </source>
</reference>
<comment type="caution">
    <text evidence="7">The sequence shown here is derived from an EMBL/GenBank/DDBJ whole genome shotgun (WGS) entry which is preliminary data.</text>
</comment>
<dbReference type="InParanoid" id="A0A1Y2B4S8"/>
<sequence>MDPPRTTESAEVPGKAGLPKKFIERLYTCITAVETGPGGQQQQVKRFKCLIEGCDRSFPRKSAVGSHIQTHLDDKPHVCDHEDCGAAFVRQHDLRRHQRIHRGDKPFNCECGKGFARGDALMRHRQRGICSGGIAPGQRTDQ</sequence>
<dbReference type="GO" id="GO:0045944">
    <property type="term" value="P:positive regulation of transcription by RNA polymerase II"/>
    <property type="evidence" value="ECO:0007669"/>
    <property type="project" value="UniProtKB-ARBA"/>
</dbReference>
<dbReference type="SMART" id="SM00355">
    <property type="entry name" value="ZnF_C2H2"/>
    <property type="match status" value="2"/>
</dbReference>
<dbReference type="FunFam" id="3.30.160.60:FF:000504">
    <property type="entry name" value="C2H2 transcription factor swi5"/>
    <property type="match status" value="1"/>
</dbReference>
<evidence type="ECO:0000256" key="3">
    <source>
        <dbReference type="ARBA" id="ARBA00022771"/>
    </source>
</evidence>
<dbReference type="PROSITE" id="PS50157">
    <property type="entry name" value="ZINC_FINGER_C2H2_2"/>
    <property type="match status" value="2"/>
</dbReference>
<feature type="domain" description="C2H2-type" evidence="6">
    <location>
        <begin position="77"/>
        <end position="106"/>
    </location>
</feature>